<name>A0ABR7ITI8_9CLOT</name>
<evidence type="ECO:0000313" key="2">
    <source>
        <dbReference type="EMBL" id="MBC5788462.1"/>
    </source>
</evidence>
<organism evidence="2 3">
    <name type="scientific">Clostridium facile</name>
    <dbReference type="NCBI Taxonomy" id="2763035"/>
    <lineage>
        <taxon>Bacteria</taxon>
        <taxon>Bacillati</taxon>
        <taxon>Bacillota</taxon>
        <taxon>Clostridia</taxon>
        <taxon>Eubacteriales</taxon>
        <taxon>Clostridiaceae</taxon>
        <taxon>Clostridium</taxon>
    </lineage>
</organism>
<evidence type="ECO:0000256" key="1">
    <source>
        <dbReference type="SAM" id="Coils"/>
    </source>
</evidence>
<sequence>MEDMLEQAWSLPLSGGKSVVNVERMLDLISEIHLQLPKEIKQSKMIVADRQDIINDAKKEAEQIIRDAELKAKRLVSDTEILKEAKTRANQMLTQAHNQSNEIKQMTNEYVERVLTKSEETLLTNLQELKGAHAAIRKSTK</sequence>
<keyword evidence="3" id="KW-1185">Reference proteome</keyword>
<dbReference type="Proteomes" id="UP000649151">
    <property type="component" value="Unassembled WGS sequence"/>
</dbReference>
<comment type="caution">
    <text evidence="2">The sequence shown here is derived from an EMBL/GenBank/DDBJ whole genome shotgun (WGS) entry which is preliminary data.</text>
</comment>
<keyword evidence="1" id="KW-0175">Coiled coil</keyword>
<reference evidence="2 3" key="1">
    <citation type="submission" date="2020-08" db="EMBL/GenBank/DDBJ databases">
        <title>Genome public.</title>
        <authorList>
            <person name="Liu C."/>
            <person name="Sun Q."/>
        </authorList>
    </citation>
    <scope>NUCLEOTIDE SEQUENCE [LARGE SCALE GENOMIC DNA]</scope>
    <source>
        <strain evidence="2 3">NSJ-27</strain>
    </source>
</reference>
<dbReference type="EMBL" id="JACOQK010000001">
    <property type="protein sequence ID" value="MBC5788462.1"/>
    <property type="molecule type" value="Genomic_DNA"/>
</dbReference>
<evidence type="ECO:0000313" key="3">
    <source>
        <dbReference type="Proteomes" id="UP000649151"/>
    </source>
</evidence>
<proteinExistence type="predicted"/>
<feature type="coiled-coil region" evidence="1">
    <location>
        <begin position="54"/>
        <end position="109"/>
    </location>
</feature>
<gene>
    <name evidence="2" type="ORF">H8Z77_10645</name>
</gene>
<protein>
    <submittedName>
        <fullName evidence="2">ATPase</fullName>
    </submittedName>
</protein>
<accession>A0ABR7ITI8</accession>